<dbReference type="Gramene" id="TraesWEE_scaffold_043735_01G000400.1">
    <property type="protein sequence ID" value="TraesWEE_scaffold_043735_01G000400.1"/>
    <property type="gene ID" value="TraesWEE_scaffold_043735_01G000400"/>
</dbReference>
<evidence type="ECO:0000256" key="3">
    <source>
        <dbReference type="ARBA" id="ARBA00022946"/>
    </source>
</evidence>
<dbReference type="GO" id="GO:0003729">
    <property type="term" value="F:mRNA binding"/>
    <property type="evidence" value="ECO:0000318"/>
    <property type="project" value="GO_Central"/>
</dbReference>
<dbReference type="Gramene" id="TraesCS2A02G145600.1">
    <property type="protein sequence ID" value="TraesCS2A02G145600.1.cds1"/>
    <property type="gene ID" value="TraesCS2A02G145600"/>
</dbReference>
<dbReference type="Proteomes" id="UP000019116">
    <property type="component" value="Chromosome 2A"/>
</dbReference>
<dbReference type="NCBIfam" id="TIGR00756">
    <property type="entry name" value="PPR"/>
    <property type="match status" value="7"/>
</dbReference>
<evidence type="ECO:0008006" key="7">
    <source>
        <dbReference type="Google" id="ProtNLM"/>
    </source>
</evidence>
<feature type="repeat" description="PPR" evidence="4">
    <location>
        <begin position="79"/>
        <end position="113"/>
    </location>
</feature>
<dbReference type="Gramene" id="TraesROB_scaffold_046999_01G000400.1">
    <property type="protein sequence ID" value="TraesROB_scaffold_046999_01G000400.1"/>
    <property type="gene ID" value="TraesROB_scaffold_046999_01G000400"/>
</dbReference>
<sequence length="472" mass="53198">MAESGIRPMPVTFAIIVRALGQEGMAERILEMIGRMRDEVCRPDVFVYTALVKTMVRRGHMEACIRVWEEMGRDGVEPDTVAYATMVEGLCNAGIVEKAAKLFEGMRKKGLLVDRIVYASLVDAYVAAGRVGDGCRILKEMVDAGYCADLKTYNILIAGLCGIGREDKAHNMFQIVLQEELVPSSETVSQLLVCYADKGEMVNFFGLVDKLVELSLPALEFLADFLRLFACKDGRELKTLELFKTLRQKGYFSVNIYNILIENLLKIKERKKALLLFEEMKASDDCEPESCTYSLMIPCFVDEGNIEEACSCYNSMMKAEWIPSLSAYRSLVKGLCKIGEINAAVSLVPDCLGNVENGPMEFKYTLTVIEACRSKDPEKVMKVVVEMIELGYLIDELIFSAVIYGFCKYATSTRAREVFSVMRDRDIISEANFIVYEDMLNEHLKKVTADLVISGLKFFNLEPKLKWRSRID</sequence>
<dbReference type="PANTHER" id="PTHR47939">
    <property type="entry name" value="MEMBRANE-ASSOCIATED SALT-INDUCIBLE PROTEIN-LIKE"/>
    <property type="match status" value="1"/>
</dbReference>
<dbReference type="Gramene" id="TraesCAD_scaffold_078671_01G000400.1">
    <property type="protein sequence ID" value="TraesCAD_scaffold_078671_01G000400.1"/>
    <property type="gene ID" value="TraesCAD_scaffold_078671_01G000400"/>
</dbReference>
<feature type="repeat" description="PPR" evidence="4">
    <location>
        <begin position="149"/>
        <end position="183"/>
    </location>
</feature>
<proteinExistence type="inferred from homology"/>
<evidence type="ECO:0000256" key="4">
    <source>
        <dbReference type="PROSITE-ProRule" id="PRU00708"/>
    </source>
</evidence>
<dbReference type="OMA" id="CKHASSE"/>
<evidence type="ECO:0000313" key="6">
    <source>
        <dbReference type="Proteomes" id="UP000019116"/>
    </source>
</evidence>
<evidence type="ECO:0000256" key="2">
    <source>
        <dbReference type="ARBA" id="ARBA00022737"/>
    </source>
</evidence>
<dbReference type="InterPro" id="IPR050667">
    <property type="entry name" value="PPR-containing_protein"/>
</dbReference>
<evidence type="ECO:0000256" key="1">
    <source>
        <dbReference type="ARBA" id="ARBA00007626"/>
    </source>
</evidence>
<accession>A0A3B6AUY1</accession>
<reference evidence="5" key="2">
    <citation type="submission" date="2018-10" db="UniProtKB">
        <authorList>
            <consortium name="EnsemblPlants"/>
        </authorList>
    </citation>
    <scope>IDENTIFICATION</scope>
</reference>
<dbReference type="PaxDb" id="4565-Traes_5DL_54343EBA11.1"/>
<keyword evidence="2" id="KW-0677">Repeat</keyword>
<dbReference type="Gramene" id="TraesCS2A03G0298100.1">
    <property type="protein sequence ID" value="TraesCS2A03G0298100.1.CDS1"/>
    <property type="gene ID" value="TraesCS2A03G0298100"/>
</dbReference>
<dbReference type="STRING" id="4565.A0A3B6AUY1"/>
<dbReference type="Pfam" id="PF13041">
    <property type="entry name" value="PPR_2"/>
    <property type="match status" value="3"/>
</dbReference>
<evidence type="ECO:0000313" key="5">
    <source>
        <dbReference type="EnsemblPlants" id="TraesCS2A02G145600.1.cds1"/>
    </source>
</evidence>
<dbReference type="EnsemblPlants" id="TraesCS2A02G145600.1">
    <property type="protein sequence ID" value="TraesCS2A02G145600.1.cds1"/>
    <property type="gene ID" value="TraesCS2A02G145600"/>
</dbReference>
<feature type="repeat" description="PPR" evidence="4">
    <location>
        <begin position="44"/>
        <end position="78"/>
    </location>
</feature>
<dbReference type="Gramene" id="TraesCLE_scaffold_053922_01G000100.1">
    <property type="protein sequence ID" value="TraesCLE_scaffold_053922_01G000100.1"/>
    <property type="gene ID" value="TraesCLE_scaffold_053922_01G000100"/>
</dbReference>
<feature type="repeat" description="PPR" evidence="4">
    <location>
        <begin position="289"/>
        <end position="323"/>
    </location>
</feature>
<keyword evidence="3" id="KW-0809">Transit peptide</keyword>
<dbReference type="PROSITE" id="PS51375">
    <property type="entry name" value="PPR"/>
    <property type="match status" value="6"/>
</dbReference>
<dbReference type="SMR" id="A0A3B6AUY1"/>
<dbReference type="Gene3D" id="1.25.40.10">
    <property type="entry name" value="Tetratricopeptide repeat domain"/>
    <property type="match status" value="4"/>
</dbReference>
<keyword evidence="6" id="KW-1185">Reference proteome</keyword>
<feature type="repeat" description="PPR" evidence="4">
    <location>
        <begin position="9"/>
        <end position="43"/>
    </location>
</feature>
<organism evidence="5">
    <name type="scientific">Triticum aestivum</name>
    <name type="common">Wheat</name>
    <dbReference type="NCBI Taxonomy" id="4565"/>
    <lineage>
        <taxon>Eukaryota</taxon>
        <taxon>Viridiplantae</taxon>
        <taxon>Streptophyta</taxon>
        <taxon>Embryophyta</taxon>
        <taxon>Tracheophyta</taxon>
        <taxon>Spermatophyta</taxon>
        <taxon>Magnoliopsida</taxon>
        <taxon>Liliopsida</taxon>
        <taxon>Poales</taxon>
        <taxon>Poaceae</taxon>
        <taxon>BOP clade</taxon>
        <taxon>Pooideae</taxon>
        <taxon>Triticodae</taxon>
        <taxon>Triticeae</taxon>
        <taxon>Triticinae</taxon>
        <taxon>Triticum</taxon>
    </lineage>
</organism>
<reference evidence="5" key="1">
    <citation type="submission" date="2018-08" db="EMBL/GenBank/DDBJ databases">
        <authorList>
            <person name="Rossello M."/>
        </authorList>
    </citation>
    <scope>NUCLEOTIDE SEQUENCE [LARGE SCALE GENOMIC DNA]</scope>
    <source>
        <strain evidence="5">cv. Chinese Spring</strain>
    </source>
</reference>
<dbReference type="AlphaFoldDB" id="A0A3B6AUY1"/>
<dbReference type="InterPro" id="IPR011990">
    <property type="entry name" value="TPR-like_helical_dom_sf"/>
</dbReference>
<dbReference type="InterPro" id="IPR002885">
    <property type="entry name" value="PPR_rpt"/>
</dbReference>
<protein>
    <recommendedName>
        <fullName evidence="7">Pentacotripeptide-repeat region of PRORP domain-containing protein</fullName>
    </recommendedName>
</protein>
<dbReference type="PANTHER" id="PTHR47939:SF13">
    <property type="entry name" value="OS03G0201400 PROTEIN"/>
    <property type="match status" value="1"/>
</dbReference>
<feature type="repeat" description="PPR" evidence="4">
    <location>
        <begin position="114"/>
        <end position="148"/>
    </location>
</feature>
<dbReference type="Pfam" id="PF01535">
    <property type="entry name" value="PPR"/>
    <property type="match status" value="3"/>
</dbReference>
<dbReference type="OrthoDB" id="185373at2759"/>
<name>A0A3B6AUY1_WHEAT</name>
<comment type="similarity">
    <text evidence="1">Belongs to the PPR family. P subfamily.</text>
</comment>